<dbReference type="PANTHER" id="PTHR48079">
    <property type="entry name" value="PROTEIN YEEZ"/>
    <property type="match status" value="1"/>
</dbReference>
<dbReference type="Gene3D" id="3.40.50.720">
    <property type="entry name" value="NAD(P)-binding Rossmann-like Domain"/>
    <property type="match status" value="1"/>
</dbReference>
<dbReference type="SUPFAM" id="SSF51735">
    <property type="entry name" value="NAD(P)-binding Rossmann-fold domains"/>
    <property type="match status" value="1"/>
</dbReference>
<proteinExistence type="predicted"/>
<dbReference type="EMBL" id="LZMZ01000011">
    <property type="protein sequence ID" value="OBX79718.1"/>
    <property type="molecule type" value="Genomic_DNA"/>
</dbReference>
<comment type="caution">
    <text evidence="2">The sequence shown here is derived from an EMBL/GenBank/DDBJ whole genome shotgun (WGS) entry which is preliminary data.</text>
</comment>
<name>A0A1B8QDS3_9GAMM</name>
<accession>A0A1B8QDS3</accession>
<protein>
    <recommendedName>
        <fullName evidence="1">NAD-dependent epimerase/dehydratase domain-containing protein</fullName>
    </recommendedName>
</protein>
<dbReference type="Pfam" id="PF01370">
    <property type="entry name" value="Epimerase"/>
    <property type="match status" value="1"/>
</dbReference>
<reference evidence="2 3" key="1">
    <citation type="submission" date="2016-06" db="EMBL/GenBank/DDBJ databases">
        <title>Draft genome of Moraxella atlantae CCUG 66109.</title>
        <authorList>
            <person name="Salva-Serra F."/>
            <person name="Engstrom-Jakobsson H."/>
            <person name="Thorell K."/>
            <person name="Gonzales-Siles L."/>
            <person name="Karlsson R."/>
            <person name="Boulund F."/>
            <person name="Engstrand L."/>
            <person name="Kristiansson E."/>
            <person name="Moore E."/>
        </authorList>
    </citation>
    <scope>NUCLEOTIDE SEQUENCE [LARGE SCALE GENOMIC DNA]</scope>
    <source>
        <strain evidence="2 3">CCUG 66109</strain>
    </source>
</reference>
<sequence length="294" mass="31681">MTIATHQAHYLMIGVGAIGLPLANRLATDGYRVTAVSRSPKTNLAASVSHLCADARTLTAADLGQARHTISHVVIIVTPSGMGEQAYRDSYLAIAQAVVRLGTDLPNLQRVVYVSSTGVYGQRAGERIDIDTPLAPPTSATNQVLLQTEQTLQAAFGTRCTIVRASGIYGRERRRLLAMARDIATGARPATSNNWSNRIMDSDLVNALHHIVTAAAPLPVYLATDSHPVPLHEVLAFIAVYMGLDTANFASQNSASYVAPTTGKRLYGNLPTDWLEYPDYQAGYRDILTHSKAE</sequence>
<dbReference type="InterPro" id="IPR051783">
    <property type="entry name" value="NAD(P)-dependent_oxidoreduct"/>
</dbReference>
<dbReference type="Proteomes" id="UP000092508">
    <property type="component" value="Unassembled WGS sequence"/>
</dbReference>
<dbReference type="GO" id="GO:0005737">
    <property type="term" value="C:cytoplasm"/>
    <property type="evidence" value="ECO:0007669"/>
    <property type="project" value="TreeGrafter"/>
</dbReference>
<organism evidence="2 3">
    <name type="scientific">Faucicola atlantae</name>
    <dbReference type="NCBI Taxonomy" id="34059"/>
    <lineage>
        <taxon>Bacteria</taxon>
        <taxon>Pseudomonadati</taxon>
        <taxon>Pseudomonadota</taxon>
        <taxon>Gammaproteobacteria</taxon>
        <taxon>Moraxellales</taxon>
        <taxon>Moraxellaceae</taxon>
        <taxon>Faucicola</taxon>
    </lineage>
</organism>
<evidence type="ECO:0000313" key="3">
    <source>
        <dbReference type="Proteomes" id="UP000092508"/>
    </source>
</evidence>
<dbReference type="AlphaFoldDB" id="A0A1B8QDS3"/>
<dbReference type="PANTHER" id="PTHR48079:SF6">
    <property type="entry name" value="NAD(P)-BINDING DOMAIN-CONTAINING PROTEIN-RELATED"/>
    <property type="match status" value="1"/>
</dbReference>
<gene>
    <name evidence="2" type="ORF">A9308_05435</name>
</gene>
<evidence type="ECO:0000313" key="2">
    <source>
        <dbReference type="EMBL" id="OBX79718.1"/>
    </source>
</evidence>
<evidence type="ECO:0000259" key="1">
    <source>
        <dbReference type="Pfam" id="PF01370"/>
    </source>
</evidence>
<dbReference type="RefSeq" id="WP_067235804.1">
    <property type="nucleotide sequence ID" value="NZ_LZMZ01000011.1"/>
</dbReference>
<dbReference type="InterPro" id="IPR001509">
    <property type="entry name" value="Epimerase_deHydtase"/>
</dbReference>
<dbReference type="InterPro" id="IPR036291">
    <property type="entry name" value="NAD(P)-bd_dom_sf"/>
</dbReference>
<feature type="domain" description="NAD-dependent epimerase/dehydratase" evidence="1">
    <location>
        <begin position="12"/>
        <end position="213"/>
    </location>
</feature>
<dbReference type="STRING" id="34059.A9308_05435"/>
<dbReference type="GO" id="GO:0004029">
    <property type="term" value="F:aldehyde dehydrogenase (NAD+) activity"/>
    <property type="evidence" value="ECO:0007669"/>
    <property type="project" value="TreeGrafter"/>
</dbReference>